<reference evidence="1 2" key="1">
    <citation type="journal article" date="2011" name="J. Bacteriol.">
        <title>Complete genome sequence of Burkholderia rhizoxinica, an endosymbiont of Rhizopus microsporus.</title>
        <authorList>
            <person name="Lackner G."/>
            <person name="Moebius N."/>
            <person name="Partida-Martinez L."/>
            <person name="Hertweck C."/>
        </authorList>
    </citation>
    <scope>NUCLEOTIDE SEQUENCE [LARGE SCALE GENOMIC DNA]</scope>
    <source>
        <strain evidence="2">DSM 19002 / CIP 109453 / HKI 454</strain>
    </source>
</reference>
<gene>
    <name evidence="1" type="ordered locus">RBRH_03716</name>
</gene>
<dbReference type="Pfam" id="PF04325">
    <property type="entry name" value="DUF465"/>
    <property type="match status" value="1"/>
</dbReference>
<dbReference type="InterPro" id="IPR007420">
    <property type="entry name" value="DUF465"/>
</dbReference>
<dbReference type="eggNOG" id="COG5570">
    <property type="taxonomic scope" value="Bacteria"/>
</dbReference>
<dbReference type="InterPro" id="IPR038444">
    <property type="entry name" value="DUF465_sf"/>
</dbReference>
<dbReference type="Proteomes" id="UP000007437">
    <property type="component" value="Chromosome"/>
</dbReference>
<proteinExistence type="predicted"/>
<evidence type="ECO:0000313" key="1">
    <source>
        <dbReference type="EMBL" id="CBW74887.1"/>
    </source>
</evidence>
<sequence length="83" mass="9653">MRRLPIDREEKGMQHAYDADTVAIQGQIARLQDEHHDLDCLVNRVADVPGMSDLELQRLKKRKLKVKDTITLLQLQLRPDTHN</sequence>
<dbReference type="HOGENOM" id="CLU_175516_1_1_4"/>
<organism evidence="1 2">
    <name type="scientific">Mycetohabitans rhizoxinica (strain DSM 19002 / CIP 109453 / HKI 454)</name>
    <name type="common">Paraburkholderia rhizoxinica</name>
    <dbReference type="NCBI Taxonomy" id="882378"/>
    <lineage>
        <taxon>Bacteria</taxon>
        <taxon>Pseudomonadati</taxon>
        <taxon>Pseudomonadota</taxon>
        <taxon>Betaproteobacteria</taxon>
        <taxon>Burkholderiales</taxon>
        <taxon>Burkholderiaceae</taxon>
        <taxon>Mycetohabitans</taxon>
    </lineage>
</organism>
<evidence type="ECO:0000313" key="2">
    <source>
        <dbReference type="Proteomes" id="UP000007437"/>
    </source>
</evidence>
<dbReference type="EMBL" id="FR687359">
    <property type="protein sequence ID" value="CBW74887.1"/>
    <property type="molecule type" value="Genomic_DNA"/>
</dbReference>
<dbReference type="AlphaFoldDB" id="E5AQK5"/>
<dbReference type="Gene3D" id="6.10.280.50">
    <property type="match status" value="1"/>
</dbReference>
<protein>
    <submittedName>
        <fullName evidence="1">Hypothetical cytosolic protein</fullName>
    </submittedName>
</protein>
<accession>E5AQK5</accession>
<name>E5AQK5_MYCRK</name>
<dbReference type="STRING" id="882378.RBRH_03716"/>
<dbReference type="KEGG" id="brh:RBRH_03716"/>